<dbReference type="Pfam" id="PF03364">
    <property type="entry name" value="Polyketide_cyc"/>
    <property type="match status" value="1"/>
</dbReference>
<dbReference type="PATRIC" id="fig|59750.3.peg.6894"/>
<dbReference type="PANTHER" id="PTHR39683">
    <property type="entry name" value="CONSERVED PROTEIN TB16.3"/>
    <property type="match status" value="1"/>
</dbReference>
<protein>
    <submittedName>
        <fullName evidence="2">Cyclase</fullName>
    </submittedName>
</protein>
<evidence type="ECO:0000259" key="1">
    <source>
        <dbReference type="Pfam" id="PF03364"/>
    </source>
</evidence>
<sequence length="145" mass="16026">MPLVSKTVEIEAPAEKIMSIVADFEAYPQWNPEIKGCWILARYDDGRPSQLRLDVEIQGQSGVFITAVYYPGENQIFTMLQQGDHFKKQEQKFSVVPIGAASLLTVDLEVETKLAIPGPMVKKAIGDTLDHLANSLIARVQQLAG</sequence>
<evidence type="ECO:0000313" key="2">
    <source>
        <dbReference type="EMBL" id="KWX23396.1"/>
    </source>
</evidence>
<dbReference type="RefSeq" id="WP_067849660.1">
    <property type="nucleotide sequence ID" value="NZ_LGTW01000008.1"/>
</dbReference>
<comment type="caution">
    <text evidence="2">The sequence shown here is derived from an EMBL/GenBank/DDBJ whole genome shotgun (WGS) entry which is preliminary data.</text>
</comment>
<dbReference type="EMBL" id="LGTW01000008">
    <property type="protein sequence ID" value="KWX23396.1"/>
    <property type="molecule type" value="Genomic_DNA"/>
</dbReference>
<dbReference type="InterPro" id="IPR023393">
    <property type="entry name" value="START-like_dom_sf"/>
</dbReference>
<dbReference type="Proteomes" id="UP000070612">
    <property type="component" value="Unassembled WGS sequence"/>
</dbReference>
<dbReference type="PANTHER" id="PTHR39683:SF4">
    <property type="entry name" value="COENZYME Q-BINDING PROTEIN COQ10 START DOMAIN-CONTAINING PROTEIN"/>
    <property type="match status" value="1"/>
</dbReference>
<proteinExistence type="predicted"/>
<dbReference type="CDD" id="cd07819">
    <property type="entry name" value="SRPBCC_2"/>
    <property type="match status" value="1"/>
</dbReference>
<name>A0A132PM32_9MYCO</name>
<dbReference type="InterPro" id="IPR005031">
    <property type="entry name" value="COQ10_START"/>
</dbReference>
<keyword evidence="3" id="KW-1185">Reference proteome</keyword>
<accession>A0A132PM32</accession>
<reference evidence="2 3" key="1">
    <citation type="submission" date="2015-07" db="EMBL/GenBank/DDBJ databases">
        <title>A draft genome sequence of Mycobacterium wolinskyi.</title>
        <authorList>
            <person name="de Man T.J."/>
            <person name="Perry K.A."/>
            <person name="Coulliette A.D."/>
            <person name="Jensen B."/>
            <person name="Toney N.C."/>
            <person name="Limbago B.M."/>
            <person name="Noble-Wang J."/>
        </authorList>
    </citation>
    <scope>NUCLEOTIDE SEQUENCE [LARGE SCALE GENOMIC DNA]</scope>
    <source>
        <strain evidence="2 3">CDC_01</strain>
    </source>
</reference>
<dbReference type="AlphaFoldDB" id="A0A132PM32"/>
<gene>
    <name evidence="2" type="ORF">AFM11_13955</name>
</gene>
<feature type="domain" description="Coenzyme Q-binding protein COQ10 START" evidence="1">
    <location>
        <begin position="10"/>
        <end position="136"/>
    </location>
</feature>
<dbReference type="SUPFAM" id="SSF55961">
    <property type="entry name" value="Bet v1-like"/>
    <property type="match status" value="1"/>
</dbReference>
<organism evidence="2 3">
    <name type="scientific">Mycolicibacterium wolinskyi</name>
    <dbReference type="NCBI Taxonomy" id="59750"/>
    <lineage>
        <taxon>Bacteria</taxon>
        <taxon>Bacillati</taxon>
        <taxon>Actinomycetota</taxon>
        <taxon>Actinomycetes</taxon>
        <taxon>Mycobacteriales</taxon>
        <taxon>Mycobacteriaceae</taxon>
        <taxon>Mycolicibacterium</taxon>
    </lineage>
</organism>
<evidence type="ECO:0000313" key="3">
    <source>
        <dbReference type="Proteomes" id="UP000070612"/>
    </source>
</evidence>
<dbReference type="STRING" id="59750.AWC31_09515"/>
<dbReference type="Gene3D" id="3.30.530.20">
    <property type="match status" value="1"/>
</dbReference>